<name>A0AAD9BQP7_DISEL</name>
<organism evidence="1 2">
    <name type="scientific">Dissostichus eleginoides</name>
    <name type="common">Patagonian toothfish</name>
    <name type="synonym">Dissostichus amissus</name>
    <dbReference type="NCBI Taxonomy" id="100907"/>
    <lineage>
        <taxon>Eukaryota</taxon>
        <taxon>Metazoa</taxon>
        <taxon>Chordata</taxon>
        <taxon>Craniata</taxon>
        <taxon>Vertebrata</taxon>
        <taxon>Euteleostomi</taxon>
        <taxon>Actinopterygii</taxon>
        <taxon>Neopterygii</taxon>
        <taxon>Teleostei</taxon>
        <taxon>Neoteleostei</taxon>
        <taxon>Acanthomorphata</taxon>
        <taxon>Eupercaria</taxon>
        <taxon>Perciformes</taxon>
        <taxon>Notothenioidei</taxon>
        <taxon>Nototheniidae</taxon>
        <taxon>Dissostichus</taxon>
    </lineage>
</organism>
<gene>
    <name evidence="1" type="ORF">KUDE01_030208</name>
</gene>
<comment type="caution">
    <text evidence="1">The sequence shown here is derived from an EMBL/GenBank/DDBJ whole genome shotgun (WGS) entry which is preliminary data.</text>
</comment>
<dbReference type="EMBL" id="JASDAP010000020">
    <property type="protein sequence ID" value="KAK1886493.1"/>
    <property type="molecule type" value="Genomic_DNA"/>
</dbReference>
<keyword evidence="2" id="KW-1185">Reference proteome</keyword>
<evidence type="ECO:0000313" key="2">
    <source>
        <dbReference type="Proteomes" id="UP001228049"/>
    </source>
</evidence>
<dbReference type="Proteomes" id="UP001228049">
    <property type="component" value="Unassembled WGS sequence"/>
</dbReference>
<protein>
    <submittedName>
        <fullName evidence="1">Quinohemoprotein alcohol dehydrogenase ADH-IIG</fullName>
    </submittedName>
</protein>
<dbReference type="AlphaFoldDB" id="A0AAD9BQP7"/>
<proteinExistence type="predicted"/>
<reference evidence="1" key="1">
    <citation type="submission" date="2023-04" db="EMBL/GenBank/DDBJ databases">
        <title>Chromosome-level genome of Chaenocephalus aceratus.</title>
        <authorList>
            <person name="Park H."/>
        </authorList>
    </citation>
    <scope>NUCLEOTIDE SEQUENCE</scope>
    <source>
        <strain evidence="1">DE</strain>
        <tissue evidence="1">Muscle</tissue>
    </source>
</reference>
<accession>A0AAD9BQP7</accession>
<evidence type="ECO:0000313" key="1">
    <source>
        <dbReference type="EMBL" id="KAK1886493.1"/>
    </source>
</evidence>
<sequence>MQLRFRLTHYGTMQGDAWDWQVTGSHCSLLTDLPLDRLVSPVLLTEGQPVPELTLSLYSSFYSLLRFE</sequence>